<dbReference type="RefSeq" id="WP_130444702.1">
    <property type="nucleotide sequence ID" value="NZ_SHKR01000012.1"/>
</dbReference>
<dbReference type="PROSITE" id="PS51257">
    <property type="entry name" value="PROKAR_LIPOPROTEIN"/>
    <property type="match status" value="1"/>
</dbReference>
<evidence type="ECO:0000313" key="4">
    <source>
        <dbReference type="Proteomes" id="UP000292027"/>
    </source>
</evidence>
<accession>A0A4Q7WZ20</accession>
<dbReference type="AlphaFoldDB" id="A0A4Q7WZ20"/>
<organism evidence="3 4">
    <name type="scientific">Kribbella rubisoli</name>
    <dbReference type="NCBI Taxonomy" id="3075929"/>
    <lineage>
        <taxon>Bacteria</taxon>
        <taxon>Bacillati</taxon>
        <taxon>Actinomycetota</taxon>
        <taxon>Actinomycetes</taxon>
        <taxon>Propionibacteriales</taxon>
        <taxon>Kribbellaceae</taxon>
        <taxon>Kribbella</taxon>
    </lineage>
</organism>
<name>A0A4Q7WZ20_9ACTN</name>
<reference evidence="3 4" key="1">
    <citation type="journal article" date="2015" name="Stand. Genomic Sci.">
        <title>Genomic Encyclopedia of Bacterial and Archaeal Type Strains, Phase III: the genomes of soil and plant-associated and newly described type strains.</title>
        <authorList>
            <person name="Whitman W.B."/>
            <person name="Woyke T."/>
            <person name="Klenk H.P."/>
            <person name="Zhou Y."/>
            <person name="Lilburn T.G."/>
            <person name="Beck B.J."/>
            <person name="De Vos P."/>
            <person name="Vandamme P."/>
            <person name="Eisen J.A."/>
            <person name="Garrity G."/>
            <person name="Hugenholtz P."/>
            <person name="Kyrpides N.C."/>
        </authorList>
    </citation>
    <scope>NUCLEOTIDE SEQUENCE [LARGE SCALE GENOMIC DNA]</scope>
    <source>
        <strain evidence="3 4">VKM Ac-2540</strain>
    </source>
</reference>
<feature type="chain" id="PRO_5038665615" evidence="1">
    <location>
        <begin position="32"/>
        <end position="505"/>
    </location>
</feature>
<sequence>MTVVSRRAFLSGSGKVALGAGLAALGVPSLAACSSSTKSGGGGDGVVSYQFLGNPNEGDAAAVSTALNAMLKEKGKSFTVSLEPVQNYTQAMTLKSSAGQLGDMFFTAPWATDYYRLAAAKSLLALDDLLPAHAPTLWNSMAKTTWDAVRVNGKIYGAINQQRFPKLWGFIAQQKLVEKYRFDVASISHYEELEPFLATIKQHEHGIVPWATDSAGNNTVFNPELFGWDPVASAYGLAVRYDDANLQVFNMYDTPEFKAAAAVSRRWHEAGYAVSSPLSAADAAAQNSGGKVAVLAGQTGPTNPQYYPFPTVGKVLVPTPLLNTDGVSATLTGINSHAGNPEQAVQLLEMLNSDRDFYNTICFGIKGTHWVFTDESLGVVGFPSGQSAANSKWNPNTDWVFGKQFNAYYRSVDDAKHKRWEAEAQVNRTAATSKAIGFALDTTPIKTQIATLSAALGQYRPQVVNGLQDADKGVSSLLKNLDNAGMQKVLAEAQKQLDTFRKSGG</sequence>
<dbReference type="InterPro" id="IPR006311">
    <property type="entry name" value="TAT_signal"/>
</dbReference>
<feature type="signal peptide" evidence="1">
    <location>
        <begin position="1"/>
        <end position="31"/>
    </location>
</feature>
<evidence type="ECO:0000259" key="2">
    <source>
        <dbReference type="Pfam" id="PF12010"/>
    </source>
</evidence>
<dbReference type="InterPro" id="IPR022627">
    <property type="entry name" value="DUF3502"/>
</dbReference>
<keyword evidence="4" id="KW-1185">Reference proteome</keyword>
<dbReference type="PROSITE" id="PS51318">
    <property type="entry name" value="TAT"/>
    <property type="match status" value="1"/>
</dbReference>
<feature type="domain" description="DUF3502" evidence="2">
    <location>
        <begin position="435"/>
        <end position="502"/>
    </location>
</feature>
<dbReference type="SUPFAM" id="SSF53850">
    <property type="entry name" value="Periplasmic binding protein-like II"/>
    <property type="match status" value="1"/>
</dbReference>
<dbReference type="Pfam" id="PF12010">
    <property type="entry name" value="DUF3502"/>
    <property type="match status" value="1"/>
</dbReference>
<protein>
    <submittedName>
        <fullName evidence="3">Carbohydrate ABC transporter substrate-binding protein (CUT1 family)</fullName>
    </submittedName>
</protein>
<proteinExistence type="predicted"/>
<dbReference type="OrthoDB" id="3225049at2"/>
<keyword evidence="1" id="KW-0732">Signal</keyword>
<evidence type="ECO:0000256" key="1">
    <source>
        <dbReference type="SAM" id="SignalP"/>
    </source>
</evidence>
<comment type="caution">
    <text evidence="3">The sequence shown here is derived from an EMBL/GenBank/DDBJ whole genome shotgun (WGS) entry which is preliminary data.</text>
</comment>
<dbReference type="Proteomes" id="UP000292027">
    <property type="component" value="Unassembled WGS sequence"/>
</dbReference>
<dbReference type="Gene3D" id="3.40.190.10">
    <property type="entry name" value="Periplasmic binding protein-like II"/>
    <property type="match status" value="1"/>
</dbReference>
<gene>
    <name evidence="3" type="ORF">EV645_3370</name>
</gene>
<dbReference type="EMBL" id="SHKR01000012">
    <property type="protein sequence ID" value="RZU15832.1"/>
    <property type="molecule type" value="Genomic_DNA"/>
</dbReference>
<evidence type="ECO:0000313" key="3">
    <source>
        <dbReference type="EMBL" id="RZU15832.1"/>
    </source>
</evidence>